<dbReference type="GO" id="GO:0000041">
    <property type="term" value="P:transition metal ion transport"/>
    <property type="evidence" value="ECO:0007669"/>
    <property type="project" value="InterPro"/>
</dbReference>
<feature type="transmembrane region" description="Helical" evidence="7">
    <location>
        <begin position="105"/>
        <end position="126"/>
    </location>
</feature>
<keyword evidence="6 7" id="KW-0472">Membrane</keyword>
<dbReference type="EMBL" id="NTFH01000007">
    <property type="protein sequence ID" value="PHQ15411.1"/>
    <property type="molecule type" value="Genomic_DNA"/>
</dbReference>
<dbReference type="Gene3D" id="1.10.1760.20">
    <property type="match status" value="1"/>
</dbReference>
<dbReference type="InterPro" id="IPR002751">
    <property type="entry name" value="CbiM/NikMN"/>
</dbReference>
<feature type="transmembrane region" description="Helical" evidence="7">
    <location>
        <begin position="138"/>
        <end position="166"/>
    </location>
</feature>
<comment type="subcellular location">
    <subcellularLocation>
        <location evidence="1">Cell membrane</location>
        <topology evidence="1">Multi-pass membrane protein</topology>
    </subcellularLocation>
</comment>
<feature type="transmembrane region" description="Helical" evidence="7">
    <location>
        <begin position="186"/>
        <end position="205"/>
    </location>
</feature>
<evidence type="ECO:0000256" key="1">
    <source>
        <dbReference type="ARBA" id="ARBA00004651"/>
    </source>
</evidence>
<comment type="caution">
    <text evidence="8">The sequence shown here is derived from an EMBL/GenBank/DDBJ whole genome shotgun (WGS) entry which is preliminary data.</text>
</comment>
<sequence length="223" mass="24781">MGMTDNLLSAGQLLVTGLLFLLILLAAARQVDWQALRRDNALQHSFFGAAVVLGFLWQLRAGISPGLSIHVFGITVITLMMGWALAVFAGLLALVITVITGREPLLMFAVNGLVTVMVPALVSYRIMLWERRRGFRNFFAYIFFCGFFGAAIAVATAGLVMCALLWSADVYSIDELVDEYLRYLPLFMIPEGFVNGTIVTGLMVFHPERLVTLDERRYLTPPR</sequence>
<evidence type="ECO:0000313" key="8">
    <source>
        <dbReference type="EMBL" id="PHQ15411.1"/>
    </source>
</evidence>
<keyword evidence="5 7" id="KW-1133">Transmembrane helix</keyword>
<feature type="transmembrane region" description="Helical" evidence="7">
    <location>
        <begin position="40"/>
        <end position="59"/>
    </location>
</feature>
<dbReference type="RefSeq" id="WP_099614535.1">
    <property type="nucleotide sequence ID" value="NZ_KZ319370.1"/>
</dbReference>
<gene>
    <name evidence="8" type="ORF">CLH61_09855</name>
</gene>
<accession>A0A2G1ULP0</accession>
<feature type="transmembrane region" description="Helical" evidence="7">
    <location>
        <begin position="71"/>
        <end position="99"/>
    </location>
</feature>
<keyword evidence="9" id="KW-1185">Reference proteome</keyword>
<dbReference type="Proteomes" id="UP000231409">
    <property type="component" value="Unassembled WGS sequence"/>
</dbReference>
<evidence type="ECO:0000256" key="5">
    <source>
        <dbReference type="ARBA" id="ARBA00022989"/>
    </source>
</evidence>
<evidence type="ECO:0000313" key="9">
    <source>
        <dbReference type="Proteomes" id="UP000231409"/>
    </source>
</evidence>
<evidence type="ECO:0000256" key="2">
    <source>
        <dbReference type="ARBA" id="ARBA00022448"/>
    </source>
</evidence>
<dbReference type="Pfam" id="PF01891">
    <property type="entry name" value="CbiM"/>
    <property type="match status" value="1"/>
</dbReference>
<evidence type="ECO:0000256" key="6">
    <source>
        <dbReference type="ARBA" id="ARBA00023136"/>
    </source>
</evidence>
<evidence type="ECO:0000256" key="4">
    <source>
        <dbReference type="ARBA" id="ARBA00022692"/>
    </source>
</evidence>
<evidence type="ECO:0000256" key="7">
    <source>
        <dbReference type="SAM" id="Phobius"/>
    </source>
</evidence>
<dbReference type="GO" id="GO:0005886">
    <property type="term" value="C:plasma membrane"/>
    <property type="evidence" value="ECO:0007669"/>
    <property type="project" value="UniProtKB-SubCell"/>
</dbReference>
<keyword evidence="2" id="KW-0813">Transport</keyword>
<keyword evidence="3" id="KW-1003">Cell membrane</keyword>
<protein>
    <recommendedName>
        <fullName evidence="10">Molecular chaperone DnaJ</fullName>
    </recommendedName>
</protein>
<reference evidence="8 9" key="1">
    <citation type="submission" date="2017-09" db="EMBL/GenBank/DDBJ databases">
        <title>The draft genome sequences of Marinobacter sp. PWS21.</title>
        <authorList>
            <person name="Cao J."/>
        </authorList>
    </citation>
    <scope>NUCLEOTIDE SEQUENCE [LARGE SCALE GENOMIC DNA]</scope>
    <source>
        <strain evidence="8 9">PWS21</strain>
    </source>
</reference>
<organism evidence="8 9">
    <name type="scientific">Marinobacter profundi</name>
    <dbReference type="NCBI Taxonomy" id="2666256"/>
    <lineage>
        <taxon>Bacteria</taxon>
        <taxon>Pseudomonadati</taxon>
        <taxon>Pseudomonadota</taxon>
        <taxon>Gammaproteobacteria</taxon>
        <taxon>Pseudomonadales</taxon>
        <taxon>Marinobacteraceae</taxon>
        <taxon>Marinobacter</taxon>
    </lineage>
</organism>
<proteinExistence type="predicted"/>
<evidence type="ECO:0008006" key="10">
    <source>
        <dbReference type="Google" id="ProtNLM"/>
    </source>
</evidence>
<keyword evidence="4 7" id="KW-0812">Transmembrane</keyword>
<evidence type="ECO:0000256" key="3">
    <source>
        <dbReference type="ARBA" id="ARBA00022475"/>
    </source>
</evidence>
<dbReference type="AlphaFoldDB" id="A0A2G1ULP0"/>
<name>A0A2G1ULP0_9GAMM</name>